<protein>
    <recommendedName>
        <fullName evidence="5">Transmembrane protein</fullName>
    </recommendedName>
</protein>
<evidence type="ECO:0000313" key="4">
    <source>
        <dbReference type="Proteomes" id="UP001281761"/>
    </source>
</evidence>
<sequence length="346" mass="40081">MSCPGCGRTVYTIDIPQKPYMPISSFQETLEFLDDHYPYIIFFQAVYFSVITFNKSSKFYSFFFSLLFTVFGETISSILLFNKSPYWSDDPDTVFSHTVTWAVCVLILLLFPKLLTNPVILFFLNICTQFRMSEQVVDQFVYTTTLYPRSTFWINFLVAFIFSSLPYLVIPTDSKVNTLANKTRTICSAFLATFLYIIFNHTYLLVDPLFASILCPTTSISPTHPFFLPLESARSIFSRFSFLLPVFRKLYAFHQNPTENEVTVFGPPRNPPVLFNWTVDRTKQISVTISVCFTVFVSLLHIMISLVSKFRRHTTETKNQSKSHTNEKKEKSQAQPKKKTSHFTKK</sequence>
<gene>
    <name evidence="3" type="ORF">BLNAU_20047</name>
</gene>
<feature type="transmembrane region" description="Helical" evidence="2">
    <location>
        <begin position="152"/>
        <end position="170"/>
    </location>
</feature>
<feature type="transmembrane region" description="Helical" evidence="2">
    <location>
        <begin position="60"/>
        <end position="81"/>
    </location>
</feature>
<accession>A0ABQ9WZU6</accession>
<feature type="region of interest" description="Disordered" evidence="1">
    <location>
        <begin position="315"/>
        <end position="346"/>
    </location>
</feature>
<feature type="transmembrane region" description="Helical" evidence="2">
    <location>
        <begin position="285"/>
        <end position="308"/>
    </location>
</feature>
<reference evidence="3 4" key="1">
    <citation type="journal article" date="2022" name="bioRxiv">
        <title>Genomics of Preaxostyla Flagellates Illuminates Evolutionary Transitions and the Path Towards Mitochondrial Loss.</title>
        <authorList>
            <person name="Novak L.V.F."/>
            <person name="Treitli S.C."/>
            <person name="Pyrih J."/>
            <person name="Halakuc P."/>
            <person name="Pipaliya S.V."/>
            <person name="Vacek V."/>
            <person name="Brzon O."/>
            <person name="Soukal P."/>
            <person name="Eme L."/>
            <person name="Dacks J.B."/>
            <person name="Karnkowska A."/>
            <person name="Elias M."/>
            <person name="Hampl V."/>
        </authorList>
    </citation>
    <scope>NUCLEOTIDE SEQUENCE [LARGE SCALE GENOMIC DNA]</scope>
    <source>
        <strain evidence="3">NAU3</strain>
        <tissue evidence="3">Gut</tissue>
    </source>
</reference>
<keyword evidence="2" id="KW-1133">Transmembrane helix</keyword>
<comment type="caution">
    <text evidence="3">The sequence shown here is derived from an EMBL/GenBank/DDBJ whole genome shotgun (WGS) entry which is preliminary data.</text>
</comment>
<keyword evidence="4" id="KW-1185">Reference proteome</keyword>
<feature type="transmembrane region" description="Helical" evidence="2">
    <location>
        <begin position="182"/>
        <end position="199"/>
    </location>
</feature>
<dbReference type="Proteomes" id="UP001281761">
    <property type="component" value="Unassembled WGS sequence"/>
</dbReference>
<proteinExistence type="predicted"/>
<keyword evidence="2" id="KW-0812">Transmembrane</keyword>
<evidence type="ECO:0000313" key="3">
    <source>
        <dbReference type="EMBL" id="KAK2945034.1"/>
    </source>
</evidence>
<evidence type="ECO:0008006" key="5">
    <source>
        <dbReference type="Google" id="ProtNLM"/>
    </source>
</evidence>
<evidence type="ECO:0000256" key="1">
    <source>
        <dbReference type="SAM" id="MobiDB-lite"/>
    </source>
</evidence>
<feature type="compositionally biased region" description="Basic residues" evidence="1">
    <location>
        <begin position="336"/>
        <end position="346"/>
    </location>
</feature>
<dbReference type="EMBL" id="JARBJD010000275">
    <property type="protein sequence ID" value="KAK2945034.1"/>
    <property type="molecule type" value="Genomic_DNA"/>
</dbReference>
<evidence type="ECO:0000256" key="2">
    <source>
        <dbReference type="SAM" id="Phobius"/>
    </source>
</evidence>
<keyword evidence="2" id="KW-0472">Membrane</keyword>
<name>A0ABQ9WZU6_9EUKA</name>
<organism evidence="3 4">
    <name type="scientific">Blattamonas nauphoetae</name>
    <dbReference type="NCBI Taxonomy" id="2049346"/>
    <lineage>
        <taxon>Eukaryota</taxon>
        <taxon>Metamonada</taxon>
        <taxon>Preaxostyla</taxon>
        <taxon>Oxymonadida</taxon>
        <taxon>Blattamonas</taxon>
    </lineage>
</organism>